<gene>
    <name evidence="1" type="ORF">F2Q70_00002198</name>
</gene>
<organism evidence="1">
    <name type="scientific">Brassica cretica</name>
    <name type="common">Mustard</name>
    <dbReference type="NCBI Taxonomy" id="69181"/>
    <lineage>
        <taxon>Eukaryota</taxon>
        <taxon>Viridiplantae</taxon>
        <taxon>Streptophyta</taxon>
        <taxon>Embryophyta</taxon>
        <taxon>Tracheophyta</taxon>
        <taxon>Spermatophyta</taxon>
        <taxon>Magnoliopsida</taxon>
        <taxon>eudicotyledons</taxon>
        <taxon>Gunneridae</taxon>
        <taxon>Pentapetalae</taxon>
        <taxon>rosids</taxon>
        <taxon>malvids</taxon>
        <taxon>Brassicales</taxon>
        <taxon>Brassicaceae</taxon>
        <taxon>Brassiceae</taxon>
        <taxon>Brassica</taxon>
    </lineage>
</organism>
<evidence type="ECO:0000313" key="1">
    <source>
        <dbReference type="EMBL" id="KAF2576024.1"/>
    </source>
</evidence>
<dbReference type="AlphaFoldDB" id="A0A8S9J1U9"/>
<comment type="caution">
    <text evidence="1">The sequence shown here is derived from an EMBL/GenBank/DDBJ whole genome shotgun (WGS) entry which is preliminary data.</text>
</comment>
<reference evidence="1" key="1">
    <citation type="submission" date="2019-12" db="EMBL/GenBank/DDBJ databases">
        <title>Genome sequencing and annotation of Brassica cretica.</title>
        <authorList>
            <person name="Studholme D.J."/>
            <person name="Sarris P.F."/>
        </authorList>
    </citation>
    <scope>NUCLEOTIDE SEQUENCE</scope>
    <source>
        <strain evidence="1">PFS-102/07</strain>
        <tissue evidence="1">Leaf</tissue>
    </source>
</reference>
<protein>
    <submittedName>
        <fullName evidence="1">Uncharacterized protein</fullName>
    </submittedName>
</protein>
<name>A0A8S9J1U9_BRACR</name>
<sequence length="362" mass="40568">MAIGMRPHGLYDAAKEAIKVWIELIELRFTHRVLKIVEPNHQENLELDGTQAGTSWNASWNELERTRAEARAGTERVLSGTRVVAVWDLLAIKYPTCNRIQWLKFFNFCLDVIIPFDLEVEFSLGWKRLGFDFEVNAKELELVYQWCSDKTICSRDSGSAVPSRKPSYLRRLMVCPVGWKSGESMISGVPPLPTARGPVGVLLLRRSALMCGGEANGGGDCSNSVVWFSHSGSRRQGVSSFHRRICLPVVETLQRRCDELGHGGSSPPVYIRHSATLKSSLLPFNVRLLSHLCSLFFWVLTSLSSHCGLELSALDYFHNVCGSWDCQRFVILGPLFNQFQMLGSTLSILSPYSCSSCGVNWF</sequence>
<dbReference type="EMBL" id="QGKY02001015">
    <property type="protein sequence ID" value="KAF2576024.1"/>
    <property type="molecule type" value="Genomic_DNA"/>
</dbReference>
<proteinExistence type="predicted"/>
<accession>A0A8S9J1U9</accession>